<dbReference type="Gene3D" id="3.30.2090.10">
    <property type="entry name" value="Multidrug efflux transporter AcrB TolC docking domain, DN and DC subdomains"/>
    <property type="match status" value="1"/>
</dbReference>
<accession>A0A0F8Z673</accession>
<dbReference type="Gene3D" id="1.20.1640.10">
    <property type="entry name" value="Multidrug efflux transporter AcrB transmembrane domain"/>
    <property type="match status" value="1"/>
</dbReference>
<dbReference type="EMBL" id="LAZR01062281">
    <property type="protein sequence ID" value="KKK61859.1"/>
    <property type="molecule type" value="Genomic_DNA"/>
</dbReference>
<dbReference type="PANTHER" id="PTHR32063:SF0">
    <property type="entry name" value="SWARMING MOTILITY PROTEIN SWRC"/>
    <property type="match status" value="1"/>
</dbReference>
<reference evidence="1" key="1">
    <citation type="journal article" date="2015" name="Nature">
        <title>Complex archaea that bridge the gap between prokaryotes and eukaryotes.</title>
        <authorList>
            <person name="Spang A."/>
            <person name="Saw J.H."/>
            <person name="Jorgensen S.L."/>
            <person name="Zaremba-Niedzwiedzka K."/>
            <person name="Martijn J."/>
            <person name="Lind A.E."/>
            <person name="van Eijk R."/>
            <person name="Schleper C."/>
            <person name="Guy L."/>
            <person name="Ettema T.J."/>
        </authorList>
    </citation>
    <scope>NUCLEOTIDE SEQUENCE</scope>
</reference>
<organism evidence="1">
    <name type="scientific">marine sediment metagenome</name>
    <dbReference type="NCBI Taxonomy" id="412755"/>
    <lineage>
        <taxon>unclassified sequences</taxon>
        <taxon>metagenomes</taxon>
        <taxon>ecological metagenomes</taxon>
    </lineage>
</organism>
<feature type="non-terminal residue" evidence="1">
    <location>
        <position position="314"/>
    </location>
</feature>
<protein>
    <recommendedName>
        <fullName evidence="2">Acriflavin resistance protein</fullName>
    </recommendedName>
</protein>
<comment type="caution">
    <text evidence="1">The sequence shown here is derived from an EMBL/GenBank/DDBJ whole genome shotgun (WGS) entry which is preliminary data.</text>
</comment>
<dbReference type="SUPFAM" id="SSF82714">
    <property type="entry name" value="Multidrug efflux transporter AcrB TolC docking domain, DN and DC subdomains"/>
    <property type="match status" value="1"/>
</dbReference>
<dbReference type="GO" id="GO:0042910">
    <property type="term" value="F:xenobiotic transmembrane transporter activity"/>
    <property type="evidence" value="ECO:0007669"/>
    <property type="project" value="TreeGrafter"/>
</dbReference>
<dbReference type="InterPro" id="IPR001036">
    <property type="entry name" value="Acrflvin-R"/>
</dbReference>
<dbReference type="GO" id="GO:0005886">
    <property type="term" value="C:plasma membrane"/>
    <property type="evidence" value="ECO:0007669"/>
    <property type="project" value="TreeGrafter"/>
</dbReference>
<dbReference type="SUPFAM" id="SSF82693">
    <property type="entry name" value="Multidrug efflux transporter AcrB pore domain, PN1, PN2, PC1 and PC2 subdomains"/>
    <property type="match status" value="2"/>
</dbReference>
<proteinExistence type="predicted"/>
<dbReference type="Pfam" id="PF00873">
    <property type="entry name" value="ACR_tran"/>
    <property type="match status" value="1"/>
</dbReference>
<evidence type="ECO:0008006" key="2">
    <source>
        <dbReference type="Google" id="ProtNLM"/>
    </source>
</evidence>
<gene>
    <name evidence="1" type="ORF">LCGC14_3010130</name>
</gene>
<name>A0A0F8Z673_9ZZZZ</name>
<evidence type="ECO:0000313" key="1">
    <source>
        <dbReference type="EMBL" id="KKK61859.1"/>
    </source>
</evidence>
<dbReference type="InterPro" id="IPR027463">
    <property type="entry name" value="AcrB_DN_DC_subdom"/>
</dbReference>
<dbReference type="Gene3D" id="3.30.70.1320">
    <property type="entry name" value="Multidrug efflux transporter AcrB pore domain like"/>
    <property type="match status" value="1"/>
</dbReference>
<dbReference type="PANTHER" id="PTHR32063">
    <property type="match status" value="1"/>
</dbReference>
<sequence length="314" mass="35035">MLMATLVIFGLISFKRLPINLLPDISYPTLTVRTEYPGAAPSEIENLISRPIEDAVSVISNVVRVSSRSRPDVSEVVIEFAWKTNMDFASMDVREKLDLVDLPDDAERPVLLRFDPSLDPIMRISLYGDEDLITLRILAEDELKPALEGLSVESGVMGIEAVGGVAAVEISGGLEEEIHVEVEEAKLANLGIPIARVIARLSEENINLTAGDIKEGEIEYLVRTLNEFKQVEEIQDIIIDFKNNVPIKIRDIGNVRKGHKERKVITRVNGKESVEIAIFKEAGANTVTVAKLVKERLKEIEKRLRKFSDSIRLE</sequence>
<dbReference type="AlphaFoldDB" id="A0A0F8Z673"/>
<dbReference type="Gene3D" id="3.30.70.1430">
    <property type="entry name" value="Multidrug efflux transporter AcrB pore domain"/>
    <property type="match status" value="1"/>
</dbReference>